<dbReference type="PROSITE" id="PS00062">
    <property type="entry name" value="ALDOKETO_REDUCTASE_2"/>
    <property type="match status" value="1"/>
</dbReference>
<reference evidence="8 9" key="1">
    <citation type="journal article" date="2011" name="Proc. Natl. Acad. Sci. U.S.A.">
        <title>Genome and transcriptome analyses of the mountain pine beetle-fungal symbiont Grosmannia clavigera, a lodgepole pine pathogen.</title>
        <authorList>
            <person name="DiGuistini S."/>
            <person name="Wang Y."/>
            <person name="Liao N.Y."/>
            <person name="Taylor G."/>
            <person name="Tanguay P."/>
            <person name="Feau N."/>
            <person name="Henrissat B."/>
            <person name="Chan S.K."/>
            <person name="Hesse-Orce U."/>
            <person name="Alamouti S.M."/>
            <person name="Tsui C.K.M."/>
            <person name="Docking R.T."/>
            <person name="Levasseur A."/>
            <person name="Haridas S."/>
            <person name="Robertson G."/>
            <person name="Birol I."/>
            <person name="Holt R.A."/>
            <person name="Marra M.A."/>
            <person name="Hamelin R.C."/>
            <person name="Hirst M."/>
            <person name="Jones S.J.M."/>
            <person name="Bohlmann J."/>
            <person name="Breuil C."/>
        </authorList>
    </citation>
    <scope>NUCLEOTIDE SEQUENCE [LARGE SCALE GENOMIC DNA]</scope>
    <source>
        <strain evidence="9">kw1407 / UAMH 11150</strain>
    </source>
</reference>
<dbReference type="GO" id="GO:0016652">
    <property type="term" value="F:oxidoreductase activity, acting on NAD(P)H as acceptor"/>
    <property type="evidence" value="ECO:0007669"/>
    <property type="project" value="InterPro"/>
</dbReference>
<keyword evidence="3" id="KW-0560">Oxidoreductase</keyword>
<keyword evidence="9" id="KW-1185">Reference proteome</keyword>
<dbReference type="CDD" id="cd19120">
    <property type="entry name" value="AKR_AKR3C2-3"/>
    <property type="match status" value="1"/>
</dbReference>
<evidence type="ECO:0000256" key="2">
    <source>
        <dbReference type="ARBA" id="ARBA00022857"/>
    </source>
</evidence>
<dbReference type="Gene3D" id="3.20.20.100">
    <property type="entry name" value="NADP-dependent oxidoreductase domain"/>
    <property type="match status" value="1"/>
</dbReference>
<keyword evidence="2" id="KW-0521">NADP</keyword>
<evidence type="ECO:0000313" key="9">
    <source>
        <dbReference type="Proteomes" id="UP000007796"/>
    </source>
</evidence>
<feature type="site" description="Lowers pKa of active site Tyr" evidence="6">
    <location>
        <position position="121"/>
    </location>
</feature>
<dbReference type="RefSeq" id="XP_014167895.1">
    <property type="nucleotide sequence ID" value="XM_014312420.1"/>
</dbReference>
<dbReference type="SUPFAM" id="SSF51430">
    <property type="entry name" value="NAD(P)-linked oxidoreductase"/>
    <property type="match status" value="1"/>
</dbReference>
<dbReference type="InterPro" id="IPR018170">
    <property type="entry name" value="Aldo/ket_reductase_CS"/>
</dbReference>
<dbReference type="Proteomes" id="UP000007796">
    <property type="component" value="Unassembled WGS sequence"/>
</dbReference>
<dbReference type="GO" id="GO:0016616">
    <property type="term" value="F:oxidoreductase activity, acting on the CH-OH group of donors, NAD or NADP as acceptor"/>
    <property type="evidence" value="ECO:0007669"/>
    <property type="project" value="UniProtKB-ARBA"/>
</dbReference>
<dbReference type="InParanoid" id="F0XTH5"/>
<dbReference type="Pfam" id="PF00248">
    <property type="entry name" value="Aldo_ket_red"/>
    <property type="match status" value="1"/>
</dbReference>
<evidence type="ECO:0000256" key="5">
    <source>
        <dbReference type="PIRSR" id="PIRSR000097-2"/>
    </source>
</evidence>
<dbReference type="PIRSF" id="PIRSF000097">
    <property type="entry name" value="AKR"/>
    <property type="match status" value="1"/>
</dbReference>
<evidence type="ECO:0000313" key="8">
    <source>
        <dbReference type="EMBL" id="EFW98412.1"/>
    </source>
</evidence>
<evidence type="ECO:0000256" key="4">
    <source>
        <dbReference type="PIRSR" id="PIRSR000097-1"/>
    </source>
</evidence>
<dbReference type="OrthoDB" id="416253at2759"/>
<dbReference type="PANTHER" id="PTHR43827">
    <property type="entry name" value="2,5-DIKETO-D-GLUCONIC ACID REDUCTASE"/>
    <property type="match status" value="1"/>
</dbReference>
<dbReference type="AlphaFoldDB" id="F0XTH5"/>
<dbReference type="HOGENOM" id="CLU_023205_0_3_1"/>
<feature type="binding site" evidence="5">
    <location>
        <position position="152"/>
    </location>
    <ligand>
        <name>substrate</name>
    </ligand>
</feature>
<evidence type="ECO:0000259" key="7">
    <source>
        <dbReference type="Pfam" id="PF00248"/>
    </source>
</evidence>
<evidence type="ECO:0000256" key="1">
    <source>
        <dbReference type="ARBA" id="ARBA00007905"/>
    </source>
</evidence>
<dbReference type="EMBL" id="GL630006">
    <property type="protein sequence ID" value="EFW98412.1"/>
    <property type="molecule type" value="Genomic_DNA"/>
</dbReference>
<evidence type="ECO:0000256" key="6">
    <source>
        <dbReference type="PIRSR" id="PIRSR000097-3"/>
    </source>
</evidence>
<protein>
    <submittedName>
        <fullName evidence="8">Aldo-keto reductase family 1 member c13</fullName>
    </submittedName>
</protein>
<proteinExistence type="inferred from homology"/>
<dbReference type="PANTHER" id="PTHR43827:SF3">
    <property type="entry name" value="NADP-DEPENDENT OXIDOREDUCTASE DOMAIN-CONTAINING PROTEIN"/>
    <property type="match status" value="1"/>
</dbReference>
<dbReference type="FunCoup" id="F0XTH5">
    <property type="interactions" value="174"/>
</dbReference>
<dbReference type="InterPro" id="IPR023210">
    <property type="entry name" value="NADP_OxRdtase_dom"/>
</dbReference>
<sequence>MSALLIRPIVLARAPVLSQTRFRLAPTVRSFRLSAMASPNVPTLKLNDGHELPVLAYGLGTANYKGTRKEFDQKIVDSTVTAIKLGYTHLDGAEVYGNEDELGAAIKAGGVAREKLYVVTKYDPKPTGSVEDAFALSLQKLGVDYVDLYLIHSPYWKGVTPQQLQSRWAELEAIQASGRARSIGLSNFLQEHVEHVLATAKVVPAIDQIEFHPYLQHGDLVPYLHKHGIAVSAYAPLTAIMRASPGPLDPTYAQLAAKYGVSDSAVALRWAIDRGIVAITTSSSEKRLQSYLTDLASFQLTVAEVDAISNIGHEKHFRAFWTAQFAPEDRS</sequence>
<feature type="domain" description="NADP-dependent oxidoreductase" evidence="7">
    <location>
        <begin position="58"/>
        <end position="311"/>
    </location>
</feature>
<dbReference type="eggNOG" id="KOG1577">
    <property type="taxonomic scope" value="Eukaryota"/>
</dbReference>
<feature type="active site" description="Proton donor" evidence="4">
    <location>
        <position position="96"/>
    </location>
</feature>
<dbReference type="GeneID" id="25977456"/>
<dbReference type="InterPro" id="IPR036812">
    <property type="entry name" value="NAD(P)_OxRdtase_dom_sf"/>
</dbReference>
<evidence type="ECO:0000256" key="3">
    <source>
        <dbReference type="ARBA" id="ARBA00023002"/>
    </source>
</evidence>
<organism evidence="9">
    <name type="scientific">Grosmannia clavigera (strain kw1407 / UAMH 11150)</name>
    <name type="common">Blue stain fungus</name>
    <name type="synonym">Graphiocladiella clavigera</name>
    <dbReference type="NCBI Taxonomy" id="655863"/>
    <lineage>
        <taxon>Eukaryota</taxon>
        <taxon>Fungi</taxon>
        <taxon>Dikarya</taxon>
        <taxon>Ascomycota</taxon>
        <taxon>Pezizomycotina</taxon>
        <taxon>Sordariomycetes</taxon>
        <taxon>Sordariomycetidae</taxon>
        <taxon>Ophiostomatales</taxon>
        <taxon>Ophiostomataceae</taxon>
        <taxon>Leptographium</taxon>
    </lineage>
</organism>
<dbReference type="InterPro" id="IPR020471">
    <property type="entry name" value="AKR"/>
</dbReference>
<dbReference type="InterPro" id="IPR044494">
    <property type="entry name" value="AKR3C2/3"/>
</dbReference>
<accession>F0XTH5</accession>
<comment type="similarity">
    <text evidence="1">Belongs to the aldo/keto reductase family.</text>
</comment>
<name>F0XTH5_GROCL</name>
<dbReference type="PRINTS" id="PR00069">
    <property type="entry name" value="ALDKETRDTASE"/>
</dbReference>
<gene>
    <name evidence="8" type="ORF">CMQ_4264</name>
</gene>
<dbReference type="STRING" id="655863.F0XTH5"/>
<dbReference type="FunFam" id="3.20.20.100:FF:000002">
    <property type="entry name" value="2,5-diketo-D-gluconic acid reductase A"/>
    <property type="match status" value="1"/>
</dbReference>